<organism evidence="2 3">
    <name type="scientific">Clostridium saudiense</name>
    <dbReference type="NCBI Taxonomy" id="1414720"/>
    <lineage>
        <taxon>Bacteria</taxon>
        <taxon>Bacillati</taxon>
        <taxon>Bacillota</taxon>
        <taxon>Clostridia</taxon>
        <taxon>Eubacteriales</taxon>
        <taxon>Clostridiaceae</taxon>
        <taxon>Clostridium</taxon>
    </lineage>
</organism>
<keyword evidence="1" id="KW-1133">Transmembrane helix</keyword>
<sequence>MSISDTKKSIISYFIVTIFLILLNYIYSIFSHNVSSNYMTYMFIYPLVTGILVSIFILINKNISKLKSFYIGKSILNYGIAIMVFRSFMKGVFEIAGTDSNYLIYYFYMGLILILVSSILLIYSLYEATKVHER</sequence>
<evidence type="ECO:0000256" key="1">
    <source>
        <dbReference type="SAM" id="Phobius"/>
    </source>
</evidence>
<proteinExistence type="predicted"/>
<feature type="transmembrane region" description="Helical" evidence="1">
    <location>
        <begin position="12"/>
        <end position="30"/>
    </location>
</feature>
<evidence type="ECO:0000313" key="2">
    <source>
        <dbReference type="EMBL" id="MBM6820760.1"/>
    </source>
</evidence>
<keyword evidence="1" id="KW-0812">Transmembrane</keyword>
<gene>
    <name evidence="2" type="ORF">H6A19_15700</name>
</gene>
<name>A0ABS2FJK2_9CLOT</name>
<keyword evidence="1" id="KW-0472">Membrane</keyword>
<keyword evidence="3" id="KW-1185">Reference proteome</keyword>
<evidence type="ECO:0000313" key="3">
    <source>
        <dbReference type="Proteomes" id="UP000767334"/>
    </source>
</evidence>
<dbReference type="EMBL" id="JACJLL010000160">
    <property type="protein sequence ID" value="MBM6820760.1"/>
    <property type="molecule type" value="Genomic_DNA"/>
</dbReference>
<reference evidence="2 3" key="1">
    <citation type="journal article" date="2021" name="Sci. Rep.">
        <title>The distribution of antibiotic resistance genes in chicken gut microbiota commensals.</title>
        <authorList>
            <person name="Juricova H."/>
            <person name="Matiasovicova J."/>
            <person name="Kubasova T."/>
            <person name="Cejkova D."/>
            <person name="Rychlik I."/>
        </authorList>
    </citation>
    <scope>NUCLEOTIDE SEQUENCE [LARGE SCALE GENOMIC DNA]</scope>
    <source>
        <strain evidence="2 3">An435</strain>
    </source>
</reference>
<dbReference type="RefSeq" id="WP_148322394.1">
    <property type="nucleotide sequence ID" value="NZ_JACJLL010000160.1"/>
</dbReference>
<accession>A0ABS2FJK2</accession>
<protein>
    <submittedName>
        <fullName evidence="2">Uncharacterized protein</fullName>
    </submittedName>
</protein>
<feature type="transmembrane region" description="Helical" evidence="1">
    <location>
        <begin position="42"/>
        <end position="63"/>
    </location>
</feature>
<comment type="caution">
    <text evidence="2">The sequence shown here is derived from an EMBL/GenBank/DDBJ whole genome shotgun (WGS) entry which is preliminary data.</text>
</comment>
<feature type="transmembrane region" description="Helical" evidence="1">
    <location>
        <begin position="75"/>
        <end position="93"/>
    </location>
</feature>
<dbReference type="Proteomes" id="UP000767334">
    <property type="component" value="Unassembled WGS sequence"/>
</dbReference>
<feature type="transmembrane region" description="Helical" evidence="1">
    <location>
        <begin position="105"/>
        <end position="126"/>
    </location>
</feature>